<evidence type="ECO:0000313" key="2">
    <source>
        <dbReference type="EMBL" id="AWV24707.1"/>
    </source>
</evidence>
<organism evidence="2">
    <name type="scientific">Roseomonas mucosa</name>
    <dbReference type="NCBI Taxonomy" id="207340"/>
    <lineage>
        <taxon>Bacteria</taxon>
        <taxon>Pseudomonadati</taxon>
        <taxon>Pseudomonadota</taxon>
        <taxon>Alphaproteobacteria</taxon>
        <taxon>Acetobacterales</taxon>
        <taxon>Roseomonadaceae</taxon>
        <taxon>Roseomonas</taxon>
    </lineage>
</organism>
<accession>A0A4Y1N3C9</accession>
<evidence type="ECO:0000256" key="1">
    <source>
        <dbReference type="SAM" id="MobiDB-lite"/>
    </source>
</evidence>
<reference evidence="2" key="1">
    <citation type="submission" date="2017-12" db="EMBL/GenBank/DDBJ databases">
        <authorList>
            <person name="Martens C."/>
            <person name="Dahlstrom E."/>
            <person name="Barbian K."/>
            <person name="Sykora L."/>
            <person name="Ricklefs S."/>
            <person name="Bruno D."/>
            <person name="Anzick I."/>
            <person name="Myles I."/>
            <person name="Datta S.K."/>
        </authorList>
    </citation>
    <scope>NUCLEOTIDE SEQUENCE</scope>
    <source>
        <strain evidence="2">AD2</strain>
    </source>
</reference>
<feature type="compositionally biased region" description="Polar residues" evidence="1">
    <location>
        <begin position="76"/>
        <end position="86"/>
    </location>
</feature>
<feature type="region of interest" description="Disordered" evidence="1">
    <location>
        <begin position="1"/>
        <end position="23"/>
    </location>
</feature>
<name>A0A4Y1N3C9_9PROT</name>
<gene>
    <name evidence="2" type="ORF">RADP37_05263</name>
</gene>
<dbReference type="EMBL" id="CP025189">
    <property type="protein sequence ID" value="AWV24707.1"/>
    <property type="molecule type" value="Genomic_DNA"/>
</dbReference>
<dbReference type="AlphaFoldDB" id="A0A4Y1N3C9"/>
<protein>
    <submittedName>
        <fullName evidence="2">Uncharacterized protein</fullName>
    </submittedName>
</protein>
<sequence length="95" mass="10370">MLPHHSAASVTRVPPSSPWSHEEQALRPRRFLLIVQRPGLARQRSADRHDDHSGIVDLPGGLRLAELDLPAAPCSSRLSPLPSATQGRVLRETTA</sequence>
<feature type="region of interest" description="Disordered" evidence="1">
    <location>
        <begin position="73"/>
        <end position="95"/>
    </location>
</feature>
<proteinExistence type="predicted"/>